<name>A0A553IHC4_ACHLA</name>
<comment type="caution">
    <text evidence="2">The sequence shown here is derived from an EMBL/GenBank/DDBJ whole genome shotgun (WGS) entry which is preliminary data.</text>
</comment>
<feature type="coiled-coil region" evidence="1">
    <location>
        <begin position="11"/>
        <end position="75"/>
    </location>
</feature>
<dbReference type="Proteomes" id="UP000315938">
    <property type="component" value="Unassembled WGS sequence"/>
</dbReference>
<keyword evidence="1" id="KW-0175">Coiled coil</keyword>
<evidence type="ECO:0000313" key="2">
    <source>
        <dbReference type="EMBL" id="TRX99595.1"/>
    </source>
</evidence>
<protein>
    <submittedName>
        <fullName evidence="2">Uncharacterized protein</fullName>
    </submittedName>
</protein>
<gene>
    <name evidence="2" type="ORF">FNV44_00715</name>
</gene>
<dbReference type="RefSeq" id="WP_012242920.1">
    <property type="nucleotide sequence ID" value="NZ_JACAOE010000001.1"/>
</dbReference>
<reference evidence="2 3" key="1">
    <citation type="submission" date="2019-07" db="EMBL/GenBank/DDBJ databases">
        <title>Genome sequence of Acholeplasma laidlawii strain with increased resistance to erythromycin.</title>
        <authorList>
            <person name="Medvedeva E.S."/>
            <person name="Baranova N.B."/>
            <person name="Siniagina M.N."/>
            <person name="Mouzykantov A."/>
            <person name="Chernova O.A."/>
            <person name="Chernov V.M."/>
        </authorList>
    </citation>
    <scope>NUCLEOTIDE SEQUENCE [LARGE SCALE GENOMIC DNA]</scope>
    <source>
        <strain evidence="2 3">PG8REry</strain>
    </source>
</reference>
<sequence length="102" mass="11806">MSKLEAIIALENQVEQDILNARKEKEAMLEKARLEAKQVIDTLKQAQLEKLNQLQKEADLEVEAITKENDVAKNKLHQKIETDYKDVTSKYLELLKKEVISK</sequence>
<evidence type="ECO:0000313" key="3">
    <source>
        <dbReference type="Proteomes" id="UP000315938"/>
    </source>
</evidence>
<proteinExistence type="predicted"/>
<dbReference type="AlphaFoldDB" id="A0A553IHC4"/>
<dbReference type="EMBL" id="VKID01000001">
    <property type="protein sequence ID" value="TRX99595.1"/>
    <property type="molecule type" value="Genomic_DNA"/>
</dbReference>
<evidence type="ECO:0000256" key="1">
    <source>
        <dbReference type="SAM" id="Coils"/>
    </source>
</evidence>
<organism evidence="2 3">
    <name type="scientific">Acholeplasma laidlawii</name>
    <dbReference type="NCBI Taxonomy" id="2148"/>
    <lineage>
        <taxon>Bacteria</taxon>
        <taxon>Bacillati</taxon>
        <taxon>Mycoplasmatota</taxon>
        <taxon>Mollicutes</taxon>
        <taxon>Acholeplasmatales</taxon>
        <taxon>Acholeplasmataceae</taxon>
        <taxon>Acholeplasma</taxon>
    </lineage>
</organism>
<dbReference type="GeneID" id="41339126"/>
<accession>A0A553IHC4</accession>